<dbReference type="Proteomes" id="UP000324832">
    <property type="component" value="Unassembled WGS sequence"/>
</dbReference>
<organism evidence="1 2">
    <name type="scientific">Leptidea sinapis</name>
    <dbReference type="NCBI Taxonomy" id="189913"/>
    <lineage>
        <taxon>Eukaryota</taxon>
        <taxon>Metazoa</taxon>
        <taxon>Ecdysozoa</taxon>
        <taxon>Arthropoda</taxon>
        <taxon>Hexapoda</taxon>
        <taxon>Insecta</taxon>
        <taxon>Pterygota</taxon>
        <taxon>Neoptera</taxon>
        <taxon>Endopterygota</taxon>
        <taxon>Lepidoptera</taxon>
        <taxon>Glossata</taxon>
        <taxon>Ditrysia</taxon>
        <taxon>Papilionoidea</taxon>
        <taxon>Pieridae</taxon>
        <taxon>Dismorphiinae</taxon>
        <taxon>Leptidea</taxon>
    </lineage>
</organism>
<proteinExistence type="predicted"/>
<protein>
    <submittedName>
        <fullName evidence="1">Uncharacterized protein</fullName>
    </submittedName>
</protein>
<dbReference type="EMBL" id="FZQP02000726">
    <property type="protein sequence ID" value="VVC90139.1"/>
    <property type="molecule type" value="Genomic_DNA"/>
</dbReference>
<dbReference type="Gene3D" id="2.60.210.10">
    <property type="entry name" value="Apoptosis, Tumor Necrosis Factor Receptor Associated Protein 2, Chain A"/>
    <property type="match status" value="1"/>
</dbReference>
<reference evidence="1 2" key="1">
    <citation type="submission" date="2017-07" db="EMBL/GenBank/DDBJ databases">
        <authorList>
            <person name="Talla V."/>
            <person name="Backstrom N."/>
        </authorList>
    </citation>
    <scope>NUCLEOTIDE SEQUENCE [LARGE SCALE GENOMIC DNA]</scope>
</reference>
<evidence type="ECO:0000313" key="2">
    <source>
        <dbReference type="Proteomes" id="UP000324832"/>
    </source>
</evidence>
<name>A0A5E4PZ27_9NEOP</name>
<gene>
    <name evidence="1" type="ORF">LSINAPIS_LOCUS3121</name>
</gene>
<dbReference type="InterPro" id="IPR008974">
    <property type="entry name" value="TRAF-like"/>
</dbReference>
<keyword evidence="2" id="KW-1185">Reference proteome</keyword>
<evidence type="ECO:0000313" key="1">
    <source>
        <dbReference type="EMBL" id="VVC90139.1"/>
    </source>
</evidence>
<accession>A0A5E4PZ27</accession>
<dbReference type="AlphaFoldDB" id="A0A5E4PZ27"/>
<sequence length="81" mass="9377">MDLVARDLRALTKSYSKLRTELADFQSLNLENRQVFITNEGVKRKRLVHLNGIGKWKGRHITSTVRLVAGPYDPLLEQWTL</sequence>